<feature type="domain" description="Reverse transcriptase" evidence="1">
    <location>
        <begin position="60"/>
        <end position="169"/>
    </location>
</feature>
<dbReference type="PANTHER" id="PTHR31635">
    <property type="entry name" value="REVERSE TRANSCRIPTASE DOMAIN-CONTAINING PROTEIN-RELATED"/>
    <property type="match status" value="1"/>
</dbReference>
<keyword evidence="4" id="KW-1185">Reference proteome</keyword>
<dbReference type="Proteomes" id="UP001327560">
    <property type="component" value="Chromosome 1"/>
</dbReference>
<dbReference type="PANTHER" id="PTHR31635:SF196">
    <property type="entry name" value="REVERSE TRANSCRIPTASE DOMAIN-CONTAINING PROTEIN-RELATED"/>
    <property type="match status" value="1"/>
</dbReference>
<gene>
    <name evidence="3" type="ORF">Cni_G02605</name>
</gene>
<sequence>MFSVPSIGRKGGLLLAWKSSVNASMVIADLFFIQVHTATVDSSQQFFFFGLHLHFDPSVRSQQVTNLNHKISSKIPAHRLQPLMEKIISPNQCAFMQGRLISENILLAHEVMHHLKSKPRNSSNEMALKIDMSSAYDKVEWSFIVAIMQALGFSNDFISIIMQYITTISYSISLSGSKFGYFKPDRDDVVIFSKADLRHAQCIKDSLKEFEDISGQQINPQKSTIFFSSNSPQHLRHSLPPKIKVFSCRLLHNCLPLKDALCRKHIPMQDNLCSLCKAAPKGASHLFLYCQIANEVWQRSGLLLAPRPPGSIFHAWRLNSRNML</sequence>
<protein>
    <recommendedName>
        <fullName evidence="5">Reverse transcriptase domain-containing protein</fullName>
    </recommendedName>
</protein>
<evidence type="ECO:0008006" key="5">
    <source>
        <dbReference type="Google" id="ProtNLM"/>
    </source>
</evidence>
<evidence type="ECO:0000313" key="4">
    <source>
        <dbReference type="Proteomes" id="UP001327560"/>
    </source>
</evidence>
<proteinExistence type="predicted"/>
<organism evidence="3 4">
    <name type="scientific">Canna indica</name>
    <name type="common">Indian-shot</name>
    <dbReference type="NCBI Taxonomy" id="4628"/>
    <lineage>
        <taxon>Eukaryota</taxon>
        <taxon>Viridiplantae</taxon>
        <taxon>Streptophyta</taxon>
        <taxon>Embryophyta</taxon>
        <taxon>Tracheophyta</taxon>
        <taxon>Spermatophyta</taxon>
        <taxon>Magnoliopsida</taxon>
        <taxon>Liliopsida</taxon>
        <taxon>Zingiberales</taxon>
        <taxon>Cannaceae</taxon>
        <taxon>Canna</taxon>
    </lineage>
</organism>
<name>A0AAQ3JPI2_9LILI</name>
<dbReference type="CDD" id="cd01650">
    <property type="entry name" value="RT_nLTR_like"/>
    <property type="match status" value="1"/>
</dbReference>
<dbReference type="Pfam" id="PF13966">
    <property type="entry name" value="zf-RVT"/>
    <property type="match status" value="1"/>
</dbReference>
<dbReference type="InterPro" id="IPR026960">
    <property type="entry name" value="RVT-Znf"/>
</dbReference>
<evidence type="ECO:0000313" key="3">
    <source>
        <dbReference type="EMBL" id="WOK93904.1"/>
    </source>
</evidence>
<reference evidence="3 4" key="1">
    <citation type="submission" date="2023-10" db="EMBL/GenBank/DDBJ databases">
        <title>Chromosome-scale genome assembly provides insights into flower coloration mechanisms of Canna indica.</title>
        <authorList>
            <person name="Li C."/>
        </authorList>
    </citation>
    <scope>NUCLEOTIDE SEQUENCE [LARGE SCALE GENOMIC DNA]</scope>
    <source>
        <tissue evidence="3">Flower</tissue>
    </source>
</reference>
<feature type="domain" description="Reverse transcriptase zinc-binding" evidence="2">
    <location>
        <begin position="237"/>
        <end position="297"/>
    </location>
</feature>
<dbReference type="EMBL" id="CP136890">
    <property type="protein sequence ID" value="WOK93904.1"/>
    <property type="molecule type" value="Genomic_DNA"/>
</dbReference>
<evidence type="ECO:0000259" key="2">
    <source>
        <dbReference type="Pfam" id="PF13966"/>
    </source>
</evidence>
<dbReference type="Pfam" id="PF00078">
    <property type="entry name" value="RVT_1"/>
    <property type="match status" value="1"/>
</dbReference>
<dbReference type="AlphaFoldDB" id="A0AAQ3JPI2"/>
<dbReference type="InterPro" id="IPR000477">
    <property type="entry name" value="RT_dom"/>
</dbReference>
<evidence type="ECO:0000259" key="1">
    <source>
        <dbReference type="Pfam" id="PF00078"/>
    </source>
</evidence>
<accession>A0AAQ3JPI2</accession>